<dbReference type="AlphaFoldDB" id="A0A1V4KMK0"/>
<proteinExistence type="predicted"/>
<dbReference type="SUPFAM" id="SSF55394">
    <property type="entry name" value="Bactericidal permeability-increasing protein, BPI"/>
    <property type="match status" value="2"/>
</dbReference>
<dbReference type="SMART" id="SM00329">
    <property type="entry name" value="BPI2"/>
    <property type="match status" value="1"/>
</dbReference>
<dbReference type="SMART" id="SM00328">
    <property type="entry name" value="BPI1"/>
    <property type="match status" value="1"/>
</dbReference>
<sequence length="479" mass="49571">MFDMSMQSRGNGGERVIQATKGSGAGGDVTGVNQEAAAGAARGRGTGTEREDGAESRQVPKSLSGAGSRPNAAADAALSKTILQSGLLQRHLQGLVLPSILGNGGPLSTPTSITGLHLVRSQLPRLSVTLLSGIGVQLSIAAELELRGNCLVGLLSDLIDISVAVNITANIKCTNFESGTVQVVIEDCLCILGAIKINLLSGLLSLSVNEIVLNQLTATLPGLLCPVVDIVVNLVNIHLMSTLNVMMPVGTAGMIHYQLASLPFTSGMFLELDLDGVVQDVGGSVIPHDSSPSALPLLLDNLLVMGVHQSFLNAVVALMFQIPPQNLSCAPGACSVCHGAHPLSIQLALAGNPLILLEENQATLKLSVLIRVFINLDGSILNLLLLKADLGLNVHVSIAGGKLVLGLSLGSTSISLESSDVGISNISMLQPHCSSLLVDRLVPLLNGVLEVGIPLPNVLDIPLLKVDIQILAGLLVIRV</sequence>
<reference evidence="4 5" key="1">
    <citation type="submission" date="2016-02" db="EMBL/GenBank/DDBJ databases">
        <title>Band-tailed pigeon sequencing and assembly.</title>
        <authorList>
            <person name="Soares A.E."/>
            <person name="Novak B.J."/>
            <person name="Rice E.S."/>
            <person name="O'Connell B."/>
            <person name="Chang D."/>
            <person name="Weber S."/>
            <person name="Shapiro B."/>
        </authorList>
    </citation>
    <scope>NUCLEOTIDE SEQUENCE [LARGE SCALE GENOMIC DNA]</scope>
    <source>
        <strain evidence="4">BTP2013</strain>
        <tissue evidence="4">Blood</tissue>
    </source>
</reference>
<dbReference type="PANTHER" id="PTHR46019">
    <property type="entry name" value="BPI FOLD-CONTAINING FAMILY B MEMBER 4-RELATED"/>
    <property type="match status" value="1"/>
</dbReference>
<gene>
    <name evidence="4" type="ORF">AV530_018057</name>
</gene>
<accession>A0A1V4KMK0</accession>
<dbReference type="Gene3D" id="3.15.20.10">
    <property type="entry name" value="Bactericidal permeability-increasing protein, domain 2"/>
    <property type="match status" value="1"/>
</dbReference>
<organism evidence="4 5">
    <name type="scientific">Patagioenas fasciata monilis</name>
    <dbReference type="NCBI Taxonomy" id="372326"/>
    <lineage>
        <taxon>Eukaryota</taxon>
        <taxon>Metazoa</taxon>
        <taxon>Chordata</taxon>
        <taxon>Craniata</taxon>
        <taxon>Vertebrata</taxon>
        <taxon>Euteleostomi</taxon>
        <taxon>Archelosauria</taxon>
        <taxon>Archosauria</taxon>
        <taxon>Dinosauria</taxon>
        <taxon>Saurischia</taxon>
        <taxon>Theropoda</taxon>
        <taxon>Coelurosauria</taxon>
        <taxon>Aves</taxon>
        <taxon>Neognathae</taxon>
        <taxon>Neoaves</taxon>
        <taxon>Columbimorphae</taxon>
        <taxon>Columbiformes</taxon>
        <taxon>Columbidae</taxon>
        <taxon>Patagioenas</taxon>
    </lineage>
</organism>
<protein>
    <submittedName>
        <fullName evidence="4">BPI fold-containing family B member 4</fullName>
    </submittedName>
</protein>
<dbReference type="Proteomes" id="UP000190648">
    <property type="component" value="Unassembled WGS sequence"/>
</dbReference>
<feature type="domain" description="Lipid-binding serum glycoprotein C-terminal" evidence="3">
    <location>
        <begin position="287"/>
        <end position="479"/>
    </location>
</feature>
<evidence type="ECO:0000313" key="4">
    <source>
        <dbReference type="EMBL" id="OPJ85017.1"/>
    </source>
</evidence>
<evidence type="ECO:0000256" key="1">
    <source>
        <dbReference type="SAM" id="MobiDB-lite"/>
    </source>
</evidence>
<dbReference type="STRING" id="372326.A0A1V4KMK0"/>
<evidence type="ECO:0000313" key="5">
    <source>
        <dbReference type="Proteomes" id="UP000190648"/>
    </source>
</evidence>
<dbReference type="InterPro" id="IPR017943">
    <property type="entry name" value="Bactericidal_perm-incr_a/b_dom"/>
</dbReference>
<evidence type="ECO:0000259" key="2">
    <source>
        <dbReference type="SMART" id="SM00328"/>
    </source>
</evidence>
<dbReference type="Pfam" id="PF01273">
    <property type="entry name" value="LBP_BPI_CETP"/>
    <property type="match status" value="1"/>
</dbReference>
<dbReference type="PANTHER" id="PTHR46019:SF4">
    <property type="entry name" value="BPI FOLD-CONTAINING FAMILY B MEMBER 4"/>
    <property type="match status" value="1"/>
</dbReference>
<feature type="region of interest" description="Disordered" evidence="1">
    <location>
        <begin position="1"/>
        <end position="71"/>
    </location>
</feature>
<feature type="domain" description="Lipid-binding serum glycoprotein N-terminal" evidence="2">
    <location>
        <begin position="69"/>
        <end position="283"/>
    </location>
</feature>
<dbReference type="InterPro" id="IPR001124">
    <property type="entry name" value="Lipid-bd_serum_glycop_C"/>
</dbReference>
<dbReference type="EMBL" id="LSYS01002950">
    <property type="protein sequence ID" value="OPJ85017.1"/>
    <property type="molecule type" value="Genomic_DNA"/>
</dbReference>
<dbReference type="Pfam" id="PF02886">
    <property type="entry name" value="LBP_BPI_CETP_C"/>
    <property type="match status" value="1"/>
</dbReference>
<comment type="caution">
    <text evidence="4">The sequence shown here is derived from an EMBL/GenBank/DDBJ whole genome shotgun (WGS) entry which is preliminary data.</text>
</comment>
<name>A0A1V4KMK0_PATFA</name>
<dbReference type="OrthoDB" id="9831346at2759"/>
<dbReference type="InterPro" id="IPR051660">
    <property type="entry name" value="BPI_fold-BPI/LBP"/>
</dbReference>
<keyword evidence="5" id="KW-1185">Reference proteome</keyword>
<evidence type="ECO:0000259" key="3">
    <source>
        <dbReference type="SMART" id="SM00329"/>
    </source>
</evidence>
<dbReference type="InterPro" id="IPR017942">
    <property type="entry name" value="Lipid-bd_serum_glycop_N"/>
</dbReference>
<dbReference type="Gene3D" id="3.15.10.10">
    <property type="entry name" value="Bactericidal permeability-increasing protein, domain 1"/>
    <property type="match status" value="1"/>
</dbReference>
<dbReference type="GO" id="GO:0008289">
    <property type="term" value="F:lipid binding"/>
    <property type="evidence" value="ECO:0007669"/>
    <property type="project" value="InterPro"/>
</dbReference>